<dbReference type="InterPro" id="IPR036047">
    <property type="entry name" value="F-box-like_dom_sf"/>
</dbReference>
<dbReference type="PANTHER" id="PTHR13318:SF95">
    <property type="entry name" value="F-BOX PROTEIN YLR352W"/>
    <property type="match status" value="1"/>
</dbReference>
<dbReference type="SUPFAM" id="SSF52047">
    <property type="entry name" value="RNI-like"/>
    <property type="match status" value="1"/>
</dbReference>
<dbReference type="GO" id="GO:0031146">
    <property type="term" value="P:SCF-dependent proteasomal ubiquitin-dependent protein catabolic process"/>
    <property type="evidence" value="ECO:0007669"/>
    <property type="project" value="TreeGrafter"/>
</dbReference>
<dbReference type="Pfam" id="PF12937">
    <property type="entry name" value="F-box-like"/>
    <property type="match status" value="1"/>
</dbReference>
<proteinExistence type="predicted"/>
<dbReference type="Gene3D" id="3.80.10.10">
    <property type="entry name" value="Ribonuclease Inhibitor"/>
    <property type="match status" value="3"/>
</dbReference>
<reference evidence="2" key="1">
    <citation type="submission" date="2020-05" db="UniProtKB">
        <authorList>
            <consortium name="EnsemblMetazoa"/>
        </authorList>
    </citation>
    <scope>IDENTIFICATION</scope>
    <source>
        <strain evidence="2">BB02</strain>
    </source>
</reference>
<feature type="domain" description="F-box" evidence="1">
    <location>
        <begin position="1"/>
        <end position="46"/>
    </location>
</feature>
<dbReference type="VEuPathDB" id="VectorBase:BGLB027007"/>
<dbReference type="STRING" id="6526.A0A2C9L4R4"/>
<gene>
    <name evidence="2" type="primary">106079230</name>
</gene>
<dbReference type="PROSITE" id="PS50181">
    <property type="entry name" value="FBOX"/>
    <property type="match status" value="1"/>
</dbReference>
<dbReference type="KEGG" id="bgt:106079230"/>
<dbReference type="PANTHER" id="PTHR13318">
    <property type="entry name" value="PARTNER OF PAIRED, ISOFORM B-RELATED"/>
    <property type="match status" value="1"/>
</dbReference>
<dbReference type="AlphaFoldDB" id="A0A2C9L4R4"/>
<evidence type="ECO:0000313" key="3">
    <source>
        <dbReference type="Proteomes" id="UP000076420"/>
    </source>
</evidence>
<dbReference type="GO" id="GO:0019005">
    <property type="term" value="C:SCF ubiquitin ligase complex"/>
    <property type="evidence" value="ECO:0007669"/>
    <property type="project" value="TreeGrafter"/>
</dbReference>
<evidence type="ECO:0000313" key="2">
    <source>
        <dbReference type="EnsemblMetazoa" id="BGLB027007-PA"/>
    </source>
</evidence>
<protein>
    <recommendedName>
        <fullName evidence="1">F-box domain-containing protein</fullName>
    </recommendedName>
</protein>
<accession>A0A2C9L4R4</accession>
<organism evidence="2 3">
    <name type="scientific">Biomphalaria glabrata</name>
    <name type="common">Bloodfluke planorb</name>
    <name type="synonym">Freshwater snail</name>
    <dbReference type="NCBI Taxonomy" id="6526"/>
    <lineage>
        <taxon>Eukaryota</taxon>
        <taxon>Metazoa</taxon>
        <taxon>Spiralia</taxon>
        <taxon>Lophotrochozoa</taxon>
        <taxon>Mollusca</taxon>
        <taxon>Gastropoda</taxon>
        <taxon>Heterobranchia</taxon>
        <taxon>Euthyneura</taxon>
        <taxon>Panpulmonata</taxon>
        <taxon>Hygrophila</taxon>
        <taxon>Lymnaeoidea</taxon>
        <taxon>Planorbidae</taxon>
        <taxon>Biomphalaria</taxon>
    </lineage>
</organism>
<dbReference type="Proteomes" id="UP000076420">
    <property type="component" value="Unassembled WGS sequence"/>
</dbReference>
<dbReference type="InterPro" id="IPR032675">
    <property type="entry name" value="LRR_dom_sf"/>
</dbReference>
<dbReference type="SMART" id="SM00256">
    <property type="entry name" value="FBOX"/>
    <property type="match status" value="1"/>
</dbReference>
<dbReference type="SUPFAM" id="SSF81383">
    <property type="entry name" value="F-box domain"/>
    <property type="match status" value="1"/>
</dbReference>
<dbReference type="InterPro" id="IPR001810">
    <property type="entry name" value="F-box_dom"/>
</dbReference>
<evidence type="ECO:0000259" key="1">
    <source>
        <dbReference type="PROSITE" id="PS50181"/>
    </source>
</evidence>
<name>A0A2C9L4R4_BIOGL</name>
<dbReference type="VEuPathDB" id="VectorBase:BGLAX_039015"/>
<sequence>MDIARLPHNVLVKVCSYLTFNELINVAQICKKLKSAAYDNSLWKHDKVNLHLPLNLEGWSALYENLEEKGKRTLIFTVEHYSALDGHLNLIARHWPGVVYLQDATEGAEGVPGRSGILQNSKLRNAKYLKLKSFGLAFSHILVDMMPFLEILDLSESQFDDNCARDVVHLLRLRDLNVANTRLTELGMVSLLGGSHLLFFDHNAPMLNQVQILDISNCVIRTSIPWTFLSRLSRLNTLIITDNFYISNQAYQFLATNNTLRCLVLKPCLGPKKIVQQLSSHGNKLQCLHLIDPFSDRDMICFSNGYNALICLKIESIYLTDEGVEQISTFLPQLKALDLSKCHNLTGLSITHIRKRLTNLKFLRVLNTPEITELDVESMSTTCCVQSNCGYTTGVIDLTEVSNDPEVAVWFHRILHLE</sequence>
<dbReference type="EnsemblMetazoa" id="BGLB027007-RA">
    <property type="protein sequence ID" value="BGLB027007-PA"/>
    <property type="gene ID" value="BGLB027007"/>
</dbReference>